<feature type="transmembrane region" description="Helical" evidence="6">
    <location>
        <begin position="159"/>
        <end position="179"/>
    </location>
</feature>
<evidence type="ECO:0000256" key="2">
    <source>
        <dbReference type="ARBA" id="ARBA00022448"/>
    </source>
</evidence>
<accession>A0ABW1TIT6</accession>
<dbReference type="EMBL" id="JBHSSI010000078">
    <property type="protein sequence ID" value="MFC6261752.1"/>
    <property type="molecule type" value="Genomic_DNA"/>
</dbReference>
<feature type="transmembrane region" description="Helical" evidence="6">
    <location>
        <begin position="398"/>
        <end position="420"/>
    </location>
</feature>
<evidence type="ECO:0000256" key="3">
    <source>
        <dbReference type="ARBA" id="ARBA00022692"/>
    </source>
</evidence>
<feature type="domain" description="Major facilitator superfamily (MFS) profile" evidence="7">
    <location>
        <begin position="239"/>
        <end position="424"/>
    </location>
</feature>
<feature type="transmembrane region" description="Helical" evidence="6">
    <location>
        <begin position="99"/>
        <end position="120"/>
    </location>
</feature>
<keyword evidence="5 6" id="KW-0472">Membrane</keyword>
<dbReference type="RefSeq" id="WP_125685325.1">
    <property type="nucleotide sequence ID" value="NZ_JBHSSI010000078.1"/>
</dbReference>
<evidence type="ECO:0000256" key="6">
    <source>
        <dbReference type="SAM" id="Phobius"/>
    </source>
</evidence>
<keyword evidence="9" id="KW-1185">Reference proteome</keyword>
<dbReference type="InterPro" id="IPR036259">
    <property type="entry name" value="MFS_trans_sf"/>
</dbReference>
<name>A0ABW1TIT6_9LACO</name>
<dbReference type="Pfam" id="PF07690">
    <property type="entry name" value="MFS_1"/>
    <property type="match status" value="1"/>
</dbReference>
<keyword evidence="4 6" id="KW-1133">Transmembrane helix</keyword>
<evidence type="ECO:0000256" key="1">
    <source>
        <dbReference type="ARBA" id="ARBA00004651"/>
    </source>
</evidence>
<organism evidence="8 9">
    <name type="scientific">Levilactobacillus fujinensis</name>
    <dbReference type="NCBI Taxonomy" id="2486024"/>
    <lineage>
        <taxon>Bacteria</taxon>
        <taxon>Bacillati</taxon>
        <taxon>Bacillota</taxon>
        <taxon>Bacilli</taxon>
        <taxon>Lactobacillales</taxon>
        <taxon>Lactobacillaceae</taxon>
        <taxon>Levilactobacillus</taxon>
    </lineage>
</organism>
<feature type="transmembrane region" description="Helical" evidence="6">
    <location>
        <begin position="334"/>
        <end position="351"/>
    </location>
</feature>
<sequence>MSKEEQSEPAWVDSIPDERQPKAPIKIGIATGLGALLWLGPYLGVNAVLLPAKVEQIMPSNKAAVVALMASAAMIVATLANIIIGGLSDLTRSKWGRRTPWIITGSIGGCVMLVVFNMVTSVTGLVVSWCVYQIFLNAIVAPLLAIISDQVAPKHRGTISSIYAFGYVIGQYGGQIVGAQFLKSIGTGIIVMGLLTLLAGPIAALIVREPSSHAMPKKSFTWNMFVQNFIFPLHNARDFYLALFGKMFINTATSAIMAYQLYILSDYIRLNTNGQQRYVSLISTLLMITAIVMSITAGPISDKIKSRKIPVFTAALLVAIGVAMPAISNAPWTMLVYGAVAGLGMGIFFAVDQALNLEVLPNPENAAKDLGILNLANTGSQILGPIVAAGIVTAAGGSYYWIFPICSALALIGGVMVLMIKDVK</sequence>
<dbReference type="PANTHER" id="PTHR23528:SF1">
    <property type="entry name" value="MAJOR FACILITATOR SUPERFAMILY (MFS) PROFILE DOMAIN-CONTAINING PROTEIN"/>
    <property type="match status" value="1"/>
</dbReference>
<feature type="transmembrane region" description="Helical" evidence="6">
    <location>
        <begin position="63"/>
        <end position="87"/>
    </location>
</feature>
<protein>
    <submittedName>
        <fullName evidence="8">MFS transporter</fullName>
    </submittedName>
</protein>
<evidence type="ECO:0000313" key="9">
    <source>
        <dbReference type="Proteomes" id="UP001596283"/>
    </source>
</evidence>
<comment type="caution">
    <text evidence="8">The sequence shown here is derived from an EMBL/GenBank/DDBJ whole genome shotgun (WGS) entry which is preliminary data.</text>
</comment>
<feature type="transmembrane region" description="Helical" evidence="6">
    <location>
        <begin position="309"/>
        <end position="328"/>
    </location>
</feature>
<feature type="transmembrane region" description="Helical" evidence="6">
    <location>
        <begin position="372"/>
        <end position="392"/>
    </location>
</feature>
<dbReference type="Gene3D" id="1.20.1250.20">
    <property type="entry name" value="MFS general substrate transporter like domains"/>
    <property type="match status" value="2"/>
</dbReference>
<feature type="transmembrane region" description="Helical" evidence="6">
    <location>
        <begin position="278"/>
        <end position="297"/>
    </location>
</feature>
<feature type="transmembrane region" description="Helical" evidence="6">
    <location>
        <begin position="185"/>
        <end position="207"/>
    </location>
</feature>
<evidence type="ECO:0000313" key="8">
    <source>
        <dbReference type="EMBL" id="MFC6261752.1"/>
    </source>
</evidence>
<feature type="transmembrane region" description="Helical" evidence="6">
    <location>
        <begin position="126"/>
        <end position="147"/>
    </location>
</feature>
<dbReference type="Proteomes" id="UP001596283">
    <property type="component" value="Unassembled WGS sequence"/>
</dbReference>
<keyword evidence="2" id="KW-0813">Transport</keyword>
<evidence type="ECO:0000259" key="7">
    <source>
        <dbReference type="PROSITE" id="PS50850"/>
    </source>
</evidence>
<feature type="transmembrane region" description="Helical" evidence="6">
    <location>
        <begin position="23"/>
        <end position="43"/>
    </location>
</feature>
<dbReference type="InterPro" id="IPR020846">
    <property type="entry name" value="MFS_dom"/>
</dbReference>
<dbReference type="InterPro" id="IPR011701">
    <property type="entry name" value="MFS"/>
</dbReference>
<evidence type="ECO:0000256" key="5">
    <source>
        <dbReference type="ARBA" id="ARBA00023136"/>
    </source>
</evidence>
<comment type="subcellular location">
    <subcellularLocation>
        <location evidence="1">Cell membrane</location>
        <topology evidence="1">Multi-pass membrane protein</topology>
    </subcellularLocation>
</comment>
<evidence type="ECO:0000256" key="4">
    <source>
        <dbReference type="ARBA" id="ARBA00022989"/>
    </source>
</evidence>
<proteinExistence type="predicted"/>
<feature type="transmembrane region" description="Helical" evidence="6">
    <location>
        <begin position="239"/>
        <end position="258"/>
    </location>
</feature>
<dbReference type="PANTHER" id="PTHR23528">
    <property type="match status" value="1"/>
</dbReference>
<dbReference type="PROSITE" id="PS50850">
    <property type="entry name" value="MFS"/>
    <property type="match status" value="1"/>
</dbReference>
<keyword evidence="3 6" id="KW-0812">Transmembrane</keyword>
<reference evidence="9" key="1">
    <citation type="journal article" date="2019" name="Int. J. Syst. Evol. Microbiol.">
        <title>The Global Catalogue of Microorganisms (GCM) 10K type strain sequencing project: providing services to taxonomists for standard genome sequencing and annotation.</title>
        <authorList>
            <consortium name="The Broad Institute Genomics Platform"/>
            <consortium name="The Broad Institute Genome Sequencing Center for Infectious Disease"/>
            <person name="Wu L."/>
            <person name="Ma J."/>
        </authorList>
    </citation>
    <scope>NUCLEOTIDE SEQUENCE [LARGE SCALE GENOMIC DNA]</scope>
    <source>
        <strain evidence="9">CCM 8908</strain>
    </source>
</reference>
<gene>
    <name evidence="8" type="ORF">ACFP1C_12490</name>
</gene>
<dbReference type="SUPFAM" id="SSF103473">
    <property type="entry name" value="MFS general substrate transporter"/>
    <property type="match status" value="1"/>
</dbReference>